<feature type="compositionally biased region" description="Polar residues" evidence="1">
    <location>
        <begin position="78"/>
        <end position="88"/>
    </location>
</feature>
<reference evidence="2 3" key="1">
    <citation type="submission" date="2015-04" db="EMBL/GenBank/DDBJ databases">
        <title>Whole genome shotgun sequence of Flavihumibacter petaseus NBRC 106054.</title>
        <authorList>
            <person name="Miyazawa S."/>
            <person name="Hosoyama A."/>
            <person name="Hashimoto M."/>
            <person name="Noguchi M."/>
            <person name="Tsuchikane K."/>
            <person name="Ohji S."/>
            <person name="Yamazoe A."/>
            <person name="Ichikawa N."/>
            <person name="Kimura A."/>
            <person name="Fujita N."/>
        </authorList>
    </citation>
    <scope>NUCLEOTIDE SEQUENCE [LARGE SCALE GENOMIC DNA]</scope>
    <source>
        <strain evidence="2 3">NBRC 106054</strain>
    </source>
</reference>
<evidence type="ECO:0000313" key="3">
    <source>
        <dbReference type="Proteomes" id="UP000033121"/>
    </source>
</evidence>
<dbReference type="AlphaFoldDB" id="A0A0E9N243"/>
<dbReference type="GO" id="GO:0016746">
    <property type="term" value="F:acyltransferase activity"/>
    <property type="evidence" value="ECO:0007669"/>
    <property type="project" value="UniProtKB-KW"/>
</dbReference>
<gene>
    <name evidence="2" type="ORF">FPE01S_02_04850</name>
</gene>
<keyword evidence="2" id="KW-0808">Transferase</keyword>
<proteinExistence type="predicted"/>
<name>A0A0E9N243_9BACT</name>
<dbReference type="EMBL" id="BBWV01000002">
    <property type="protein sequence ID" value="GAO43380.1"/>
    <property type="molecule type" value="Genomic_DNA"/>
</dbReference>
<evidence type="ECO:0000313" key="2">
    <source>
        <dbReference type="EMBL" id="GAO43380.1"/>
    </source>
</evidence>
<feature type="region of interest" description="Disordered" evidence="1">
    <location>
        <begin position="1"/>
        <end position="97"/>
    </location>
</feature>
<dbReference type="Proteomes" id="UP000033121">
    <property type="component" value="Unassembled WGS sequence"/>
</dbReference>
<evidence type="ECO:0000256" key="1">
    <source>
        <dbReference type="SAM" id="MobiDB-lite"/>
    </source>
</evidence>
<comment type="caution">
    <text evidence="2">The sequence shown here is derived from an EMBL/GenBank/DDBJ whole genome shotgun (WGS) entry which is preliminary data.</text>
</comment>
<sequence>MRESATSFQVEAEVLGKREEFPERRKAIPFAEKGKGEIEHNRNQEKRNDPEKPLPEKHPERDDFTGFDLGEKLGGDQKTAQYEEQVNTRPHEAGEIG</sequence>
<keyword evidence="3" id="KW-1185">Reference proteome</keyword>
<protein>
    <submittedName>
        <fullName evidence="2">Putative acyltransferase</fullName>
    </submittedName>
</protein>
<organism evidence="2 3">
    <name type="scientific">Flavihumibacter petaseus NBRC 106054</name>
    <dbReference type="NCBI Taxonomy" id="1220578"/>
    <lineage>
        <taxon>Bacteria</taxon>
        <taxon>Pseudomonadati</taxon>
        <taxon>Bacteroidota</taxon>
        <taxon>Chitinophagia</taxon>
        <taxon>Chitinophagales</taxon>
        <taxon>Chitinophagaceae</taxon>
        <taxon>Flavihumibacter</taxon>
    </lineage>
</organism>
<accession>A0A0E9N243</accession>
<keyword evidence="2" id="KW-0012">Acyltransferase</keyword>
<feature type="compositionally biased region" description="Basic and acidic residues" evidence="1">
    <location>
        <begin position="14"/>
        <end position="75"/>
    </location>
</feature>